<evidence type="ECO:0000313" key="3">
    <source>
        <dbReference type="EMBL" id="KAL3420042.1"/>
    </source>
</evidence>
<organism evidence="3 4">
    <name type="scientific">Phlyctema vagabunda</name>
    <dbReference type="NCBI Taxonomy" id="108571"/>
    <lineage>
        <taxon>Eukaryota</taxon>
        <taxon>Fungi</taxon>
        <taxon>Dikarya</taxon>
        <taxon>Ascomycota</taxon>
        <taxon>Pezizomycotina</taxon>
        <taxon>Leotiomycetes</taxon>
        <taxon>Helotiales</taxon>
        <taxon>Dermateaceae</taxon>
        <taxon>Phlyctema</taxon>
    </lineage>
</organism>
<dbReference type="SUPFAM" id="SSF51735">
    <property type="entry name" value="NAD(P)-binding Rossmann-fold domains"/>
    <property type="match status" value="1"/>
</dbReference>
<dbReference type="InterPro" id="IPR002347">
    <property type="entry name" value="SDR_fam"/>
</dbReference>
<proteinExistence type="inferred from homology"/>
<dbReference type="PANTHER" id="PTHR24320:SF283">
    <property type="entry name" value="RETINOL DEHYDROGENASE 11"/>
    <property type="match status" value="1"/>
</dbReference>
<dbReference type="InterPro" id="IPR036291">
    <property type="entry name" value="NAD(P)-bd_dom_sf"/>
</dbReference>
<dbReference type="PRINTS" id="PR00081">
    <property type="entry name" value="GDHRDH"/>
</dbReference>
<sequence length="326" mass="35657">MSQYAWGTEGKTIVSDFSDQVQNRTFLITGPSQGGLGAETALSLAHSSPSQIILLGRSWIKIQPTIDGIHAINPAIITKFFPIELASLKSVRSTAQAVLDDPDIPHIDVIINNAAVMANPYTVTEDGFESQFATNHLSHFLLTNLLLPKVVAAGPKARIVNVSSWGHAFSDIQWDDVGFHAGKTYTPWEGYGQSKTANILFAVELNERLKKNGDIRAFALHPGRIETNLTVHLSVAPEQYTTVMEKWAAIGKPPMGADQSKSLQAGCSTTLRAALDPTLLEQDDIYLHDCQVTTDPVEVSGFALDKESAKKLWTLSEDMVGERFHY</sequence>
<keyword evidence="4" id="KW-1185">Reference proteome</keyword>
<comment type="similarity">
    <text evidence="1">Belongs to the short-chain dehydrogenases/reductases (SDR) family.</text>
</comment>
<dbReference type="Pfam" id="PF00106">
    <property type="entry name" value="adh_short"/>
    <property type="match status" value="1"/>
</dbReference>
<dbReference type="Gene3D" id="3.40.50.720">
    <property type="entry name" value="NAD(P)-binding Rossmann-like Domain"/>
    <property type="match status" value="1"/>
</dbReference>
<dbReference type="Proteomes" id="UP001629113">
    <property type="component" value="Unassembled WGS sequence"/>
</dbReference>
<accession>A0ABR4P9W5</accession>
<evidence type="ECO:0000256" key="2">
    <source>
        <dbReference type="ARBA" id="ARBA00023002"/>
    </source>
</evidence>
<protein>
    <submittedName>
        <fullName evidence="3">Short-chain dehydrogenase reductase family</fullName>
    </submittedName>
</protein>
<name>A0ABR4P9W5_9HELO</name>
<gene>
    <name evidence="3" type="ORF">PVAG01_08541</name>
</gene>
<comment type="caution">
    <text evidence="3">The sequence shown here is derived from an EMBL/GenBank/DDBJ whole genome shotgun (WGS) entry which is preliminary data.</text>
</comment>
<reference evidence="3 4" key="1">
    <citation type="submission" date="2024-06" db="EMBL/GenBank/DDBJ databases">
        <title>Complete genome of Phlyctema vagabunda strain 19-DSS-EL-015.</title>
        <authorList>
            <person name="Fiorenzani C."/>
        </authorList>
    </citation>
    <scope>NUCLEOTIDE SEQUENCE [LARGE SCALE GENOMIC DNA]</scope>
    <source>
        <strain evidence="3 4">19-DSS-EL-015</strain>
    </source>
</reference>
<dbReference type="PANTHER" id="PTHR24320">
    <property type="entry name" value="RETINOL DEHYDROGENASE"/>
    <property type="match status" value="1"/>
</dbReference>
<keyword evidence="2" id="KW-0560">Oxidoreductase</keyword>
<evidence type="ECO:0000313" key="4">
    <source>
        <dbReference type="Proteomes" id="UP001629113"/>
    </source>
</evidence>
<evidence type="ECO:0000256" key="1">
    <source>
        <dbReference type="ARBA" id="ARBA00006484"/>
    </source>
</evidence>
<dbReference type="EMBL" id="JBFCZG010000007">
    <property type="protein sequence ID" value="KAL3420042.1"/>
    <property type="molecule type" value="Genomic_DNA"/>
</dbReference>